<organism evidence="8 9">
    <name type="scientific">Parapusillimonas granuli</name>
    <dbReference type="NCBI Taxonomy" id="380911"/>
    <lineage>
        <taxon>Bacteria</taxon>
        <taxon>Pseudomonadati</taxon>
        <taxon>Pseudomonadota</taxon>
        <taxon>Betaproteobacteria</taxon>
        <taxon>Burkholderiales</taxon>
        <taxon>Alcaligenaceae</taxon>
        <taxon>Parapusillimonas</taxon>
    </lineage>
</organism>
<evidence type="ECO:0000256" key="4">
    <source>
        <dbReference type="ARBA" id="ARBA00022989"/>
    </source>
</evidence>
<sequence>MTGRISLLAFVAAGGAVQALPAMPAFEFWAVLFPGAVLASILIRLFLPAPWPTRILLPLWAGLLGLAITAARVEHRLNDALAAGNENKVARVELRIASLPRLSPDGRQFEADVISSMPEGVPGRILVSWQAPGWAGPYGRADRAPADFPDLIPGQVWRMALTLKTPVGRRNPHAFDYESHLFAQGIRATGSVRGQPRYLDTQAWASLEIIANRARHHVRAAMQPHLEGKRYGAVLLALSIGDQASVEPGDWQVFNRTGITHLVSISGSHVTMIAAMGGVLVFWIWRRMRWRGRYLAERMPAQVAAALGALCVAWLYCLLAGWGVPARRTFFMLAVLAAAYVLRMPLSASRLLIMVAFVVVLLDPWALLAGGFWLSFGAVGVLLASPGWWGQPVGEGQPDRLESVKRFLMRAAHLQLAITMALMPALALIFHEVSLASPLANAYAIPVISLVVTPLSLLLAAAALVPAPAPVAPALAWAGHAALDAMMAPTVWLAGWQAASFTVAAAPWALTLLALAGIAWAAMPHGLPGRRLAWLLIVPALAWRPPKPPEGGWTLHALDVGQGGAIVIQTARHALLFDAGLRNSAASDAGERIVRPFLRAHGIGRLDAFIVSHADIDHAGGVRSVLDGVPVQQSFSSFDLDAYLRRESRLLGRPGDLPPLPLAVSPCRYGLAWRIDGVSFEFLWPLASREDASAETGSKERNDQSCVLRVRGRYHSALLPADIGAGPEAELVARELGPVDVVLAAHHGSRTSSSASFVDHVGAAHAIAQAGPWNRYGHPHPAVQERWERSGARFWRTDRHGAVTVASRADGLDVRAARQVSRRYWQAY</sequence>
<dbReference type="PANTHER" id="PTHR30619">
    <property type="entry name" value="DNA INTERNALIZATION/COMPETENCE PROTEIN COMEC/REC2"/>
    <property type="match status" value="1"/>
</dbReference>
<proteinExistence type="predicted"/>
<comment type="caution">
    <text evidence="8">The sequence shown here is derived from an EMBL/GenBank/DDBJ whole genome shotgun (WGS) entry which is preliminary data.</text>
</comment>
<dbReference type="PANTHER" id="PTHR30619:SF1">
    <property type="entry name" value="RECOMBINATION PROTEIN 2"/>
    <property type="match status" value="1"/>
</dbReference>
<comment type="subcellular location">
    <subcellularLocation>
        <location evidence="1">Cell membrane</location>
        <topology evidence="1">Multi-pass membrane protein</topology>
    </subcellularLocation>
</comment>
<keyword evidence="5 6" id="KW-0472">Membrane</keyword>
<dbReference type="InterPro" id="IPR001279">
    <property type="entry name" value="Metallo-B-lactamas"/>
</dbReference>
<dbReference type="AlphaFoldDB" id="A0A853FZF7"/>
<evidence type="ECO:0000313" key="9">
    <source>
        <dbReference type="Proteomes" id="UP000559809"/>
    </source>
</evidence>
<feature type="transmembrane region" description="Helical" evidence="6">
    <location>
        <begin position="305"/>
        <end position="324"/>
    </location>
</feature>
<feature type="transmembrane region" description="Helical" evidence="6">
    <location>
        <begin position="443"/>
        <end position="467"/>
    </location>
</feature>
<feature type="transmembrane region" description="Helical" evidence="6">
    <location>
        <begin position="262"/>
        <end position="285"/>
    </location>
</feature>
<dbReference type="Proteomes" id="UP000559809">
    <property type="component" value="Unassembled WGS sequence"/>
</dbReference>
<keyword evidence="3 6" id="KW-0812">Transmembrane</keyword>
<dbReference type="Pfam" id="PF00753">
    <property type="entry name" value="Lactamase_B"/>
    <property type="match status" value="1"/>
</dbReference>
<dbReference type="EMBL" id="JACCEM010000006">
    <property type="protein sequence ID" value="NYT50308.1"/>
    <property type="molecule type" value="Genomic_DNA"/>
</dbReference>
<evidence type="ECO:0000259" key="7">
    <source>
        <dbReference type="SMART" id="SM00849"/>
    </source>
</evidence>
<dbReference type="InterPro" id="IPR036866">
    <property type="entry name" value="RibonucZ/Hydroxyglut_hydro"/>
</dbReference>
<dbReference type="NCBIfam" id="TIGR00361">
    <property type="entry name" value="ComEC_Rec2"/>
    <property type="match status" value="1"/>
</dbReference>
<evidence type="ECO:0000256" key="3">
    <source>
        <dbReference type="ARBA" id="ARBA00022692"/>
    </source>
</evidence>
<evidence type="ECO:0000256" key="5">
    <source>
        <dbReference type="ARBA" id="ARBA00023136"/>
    </source>
</evidence>
<feature type="transmembrane region" description="Helical" evidence="6">
    <location>
        <begin position="29"/>
        <end position="47"/>
    </location>
</feature>
<name>A0A853FZF7_9BURK</name>
<reference evidence="8 9" key="1">
    <citation type="submission" date="2020-07" db="EMBL/GenBank/DDBJ databases">
        <title>Taxonomic revisions and descriptions of new bacterial species based on genomic comparisons in the high-G+C-content subgroup of the family Alcaligenaceae.</title>
        <authorList>
            <person name="Szabo A."/>
            <person name="Felfoldi T."/>
        </authorList>
    </citation>
    <scope>NUCLEOTIDE SEQUENCE [LARGE SCALE GENOMIC DNA]</scope>
    <source>
        <strain evidence="8 9">LMG 24012</strain>
    </source>
</reference>
<keyword evidence="2" id="KW-1003">Cell membrane</keyword>
<accession>A0A853FZF7</accession>
<dbReference type="NCBIfam" id="TIGR00360">
    <property type="entry name" value="ComEC_N-term"/>
    <property type="match status" value="1"/>
</dbReference>
<keyword evidence="9" id="KW-1185">Reference proteome</keyword>
<feature type="transmembrane region" description="Helical" evidence="6">
    <location>
        <begin position="373"/>
        <end position="390"/>
    </location>
</feature>
<dbReference type="Pfam" id="PF03772">
    <property type="entry name" value="Competence"/>
    <property type="match status" value="1"/>
</dbReference>
<dbReference type="GO" id="GO:0030420">
    <property type="term" value="P:establishment of competence for transformation"/>
    <property type="evidence" value="ECO:0007669"/>
    <property type="project" value="InterPro"/>
</dbReference>
<dbReference type="InterPro" id="IPR035681">
    <property type="entry name" value="ComA-like_MBL"/>
</dbReference>
<dbReference type="Gene3D" id="3.60.15.10">
    <property type="entry name" value="Ribonuclease Z/Hydroxyacylglutathione hydrolase-like"/>
    <property type="match status" value="1"/>
</dbReference>
<feature type="transmembrane region" description="Helical" evidence="6">
    <location>
        <begin position="411"/>
        <end position="431"/>
    </location>
</feature>
<evidence type="ECO:0000313" key="8">
    <source>
        <dbReference type="EMBL" id="NYT50308.1"/>
    </source>
</evidence>
<protein>
    <submittedName>
        <fullName evidence="8">DNA internalization-related competence protein ComEC/Rec2</fullName>
    </submittedName>
</protein>
<dbReference type="SUPFAM" id="SSF56281">
    <property type="entry name" value="Metallo-hydrolase/oxidoreductase"/>
    <property type="match status" value="1"/>
</dbReference>
<dbReference type="Pfam" id="PF13567">
    <property type="entry name" value="DUF4131"/>
    <property type="match status" value="1"/>
</dbReference>
<feature type="transmembrane region" description="Helical" evidence="6">
    <location>
        <begin position="54"/>
        <end position="73"/>
    </location>
</feature>
<dbReference type="InterPro" id="IPR004477">
    <property type="entry name" value="ComEC_N"/>
</dbReference>
<dbReference type="GO" id="GO:0005886">
    <property type="term" value="C:plasma membrane"/>
    <property type="evidence" value="ECO:0007669"/>
    <property type="project" value="UniProtKB-SubCell"/>
</dbReference>
<feature type="domain" description="Metallo-beta-lactamase" evidence="7">
    <location>
        <begin position="562"/>
        <end position="765"/>
    </location>
</feature>
<dbReference type="SMART" id="SM00849">
    <property type="entry name" value="Lactamase_B"/>
    <property type="match status" value="1"/>
</dbReference>
<dbReference type="InterPro" id="IPR025405">
    <property type="entry name" value="DUF4131"/>
</dbReference>
<dbReference type="RefSeq" id="WP_180156107.1">
    <property type="nucleotide sequence ID" value="NZ_JACCEM010000006.1"/>
</dbReference>
<feature type="transmembrane region" description="Helical" evidence="6">
    <location>
        <begin position="474"/>
        <end position="495"/>
    </location>
</feature>
<feature type="transmembrane region" description="Helical" evidence="6">
    <location>
        <begin position="351"/>
        <end position="367"/>
    </location>
</feature>
<dbReference type="InterPro" id="IPR052159">
    <property type="entry name" value="Competence_DNA_uptake"/>
</dbReference>
<evidence type="ECO:0000256" key="6">
    <source>
        <dbReference type="SAM" id="Phobius"/>
    </source>
</evidence>
<feature type="transmembrane region" description="Helical" evidence="6">
    <location>
        <begin position="501"/>
        <end position="522"/>
    </location>
</feature>
<dbReference type="InterPro" id="IPR004797">
    <property type="entry name" value="Competence_ComEC/Rec2"/>
</dbReference>
<dbReference type="CDD" id="cd07731">
    <property type="entry name" value="ComA-like_MBL-fold"/>
    <property type="match status" value="1"/>
</dbReference>
<keyword evidence="4 6" id="KW-1133">Transmembrane helix</keyword>
<evidence type="ECO:0000256" key="2">
    <source>
        <dbReference type="ARBA" id="ARBA00022475"/>
    </source>
</evidence>
<evidence type="ECO:0000256" key="1">
    <source>
        <dbReference type="ARBA" id="ARBA00004651"/>
    </source>
</evidence>
<gene>
    <name evidence="8" type="ORF">H0A72_13395</name>
</gene>